<evidence type="ECO:0000313" key="3">
    <source>
        <dbReference type="Proteomes" id="UP000001396"/>
    </source>
</evidence>
<dbReference type="Pfam" id="PF15054">
    <property type="entry name" value="DUF4535"/>
    <property type="match status" value="1"/>
</dbReference>
<name>D3BED3_HETP5</name>
<sequence>MFKNLAVFTVGFIGGVYATQNYDVPNIKKKTEKTINTVKDYFK</sequence>
<evidence type="ECO:0000256" key="1">
    <source>
        <dbReference type="SAM" id="SignalP"/>
    </source>
</evidence>
<protein>
    <submittedName>
        <fullName evidence="2">Uncharacterized protein</fullName>
    </submittedName>
</protein>
<dbReference type="GeneID" id="31362571"/>
<dbReference type="RefSeq" id="XP_020432384.1">
    <property type="nucleotide sequence ID" value="XM_020577936.1"/>
</dbReference>
<reference evidence="2 3" key="1">
    <citation type="journal article" date="2011" name="Genome Res.">
        <title>Phylogeny-wide analysis of social amoeba genomes highlights ancient origins for complex intercellular communication.</title>
        <authorList>
            <person name="Heidel A.J."/>
            <person name="Lawal H.M."/>
            <person name="Felder M."/>
            <person name="Schilde C."/>
            <person name="Helps N.R."/>
            <person name="Tunggal B."/>
            <person name="Rivero F."/>
            <person name="John U."/>
            <person name="Schleicher M."/>
            <person name="Eichinger L."/>
            <person name="Platzer M."/>
            <person name="Noegel A.A."/>
            <person name="Schaap P."/>
            <person name="Gloeckner G."/>
        </authorList>
    </citation>
    <scope>NUCLEOTIDE SEQUENCE [LARGE SCALE GENOMIC DNA]</scope>
    <source>
        <strain evidence="3">ATCC 26659 / Pp 5 / PN500</strain>
    </source>
</reference>
<dbReference type="InterPro" id="IPR027854">
    <property type="entry name" value="STMP1"/>
</dbReference>
<organism evidence="2 3">
    <name type="scientific">Heterostelium pallidum (strain ATCC 26659 / Pp 5 / PN500)</name>
    <name type="common">Cellular slime mold</name>
    <name type="synonym">Polysphondylium pallidum</name>
    <dbReference type="NCBI Taxonomy" id="670386"/>
    <lineage>
        <taxon>Eukaryota</taxon>
        <taxon>Amoebozoa</taxon>
        <taxon>Evosea</taxon>
        <taxon>Eumycetozoa</taxon>
        <taxon>Dictyostelia</taxon>
        <taxon>Acytosteliales</taxon>
        <taxon>Acytosteliaceae</taxon>
        <taxon>Heterostelium</taxon>
    </lineage>
</organism>
<dbReference type="AlphaFoldDB" id="D3BED3"/>
<dbReference type="Proteomes" id="UP000001396">
    <property type="component" value="Unassembled WGS sequence"/>
</dbReference>
<comment type="caution">
    <text evidence="2">The sequence shown here is derived from an EMBL/GenBank/DDBJ whole genome shotgun (WGS) entry which is preliminary data.</text>
</comment>
<accession>D3BED3</accession>
<proteinExistence type="predicted"/>
<gene>
    <name evidence="2" type="ORF">PPL_07090</name>
</gene>
<evidence type="ECO:0000313" key="2">
    <source>
        <dbReference type="EMBL" id="EFA80264.1"/>
    </source>
</evidence>
<keyword evidence="1" id="KW-0732">Signal</keyword>
<feature type="chain" id="PRO_5003041062" evidence="1">
    <location>
        <begin position="19"/>
        <end position="43"/>
    </location>
</feature>
<dbReference type="EMBL" id="ADBJ01000031">
    <property type="protein sequence ID" value="EFA80264.1"/>
    <property type="molecule type" value="Genomic_DNA"/>
</dbReference>
<dbReference type="InParanoid" id="D3BED3"/>
<keyword evidence="3" id="KW-1185">Reference proteome</keyword>
<feature type="signal peptide" evidence="1">
    <location>
        <begin position="1"/>
        <end position="18"/>
    </location>
</feature>